<organism evidence="2 3">
    <name type="scientific">Persicobacter diffluens</name>
    <dbReference type="NCBI Taxonomy" id="981"/>
    <lineage>
        <taxon>Bacteria</taxon>
        <taxon>Pseudomonadati</taxon>
        <taxon>Bacteroidota</taxon>
        <taxon>Cytophagia</taxon>
        <taxon>Cytophagales</taxon>
        <taxon>Persicobacteraceae</taxon>
        <taxon>Persicobacter</taxon>
    </lineage>
</organism>
<evidence type="ECO:0000313" key="3">
    <source>
        <dbReference type="Proteomes" id="UP001310022"/>
    </source>
</evidence>
<dbReference type="InterPro" id="IPR019236">
    <property type="entry name" value="APP1_cat"/>
</dbReference>
<dbReference type="Proteomes" id="UP001310022">
    <property type="component" value="Unassembled WGS sequence"/>
</dbReference>
<dbReference type="RefSeq" id="WP_338235532.1">
    <property type="nucleotide sequence ID" value="NZ_BQKE01000001.1"/>
</dbReference>
<dbReference type="GO" id="GO:0008195">
    <property type="term" value="F:phosphatidate phosphatase activity"/>
    <property type="evidence" value="ECO:0007669"/>
    <property type="project" value="InterPro"/>
</dbReference>
<dbReference type="Pfam" id="PF09949">
    <property type="entry name" value="APP1_cat"/>
    <property type="match status" value="1"/>
</dbReference>
<reference evidence="2 3" key="1">
    <citation type="submission" date="2021-12" db="EMBL/GenBank/DDBJ databases">
        <title>Genome sequencing of bacteria with rrn-lacking chromosome and rrn-plasmid.</title>
        <authorList>
            <person name="Anda M."/>
            <person name="Iwasaki W."/>
        </authorList>
    </citation>
    <scope>NUCLEOTIDE SEQUENCE [LARGE SCALE GENOMIC DNA]</scope>
    <source>
        <strain evidence="2 3">NBRC 15940</strain>
    </source>
</reference>
<name>A0AAN4VV00_9BACT</name>
<evidence type="ECO:0000259" key="1">
    <source>
        <dbReference type="Pfam" id="PF09949"/>
    </source>
</evidence>
<proteinExistence type="predicted"/>
<dbReference type="PANTHER" id="PTHR28208:SF3">
    <property type="entry name" value="PHOSPHATIDATE PHOSPHATASE APP1"/>
    <property type="match status" value="1"/>
</dbReference>
<evidence type="ECO:0000313" key="2">
    <source>
        <dbReference type="EMBL" id="GJM59477.1"/>
    </source>
</evidence>
<protein>
    <recommendedName>
        <fullName evidence="1">Phosphatidate phosphatase APP1 catalytic domain-containing protein</fullName>
    </recommendedName>
</protein>
<dbReference type="AlphaFoldDB" id="A0AAN4VV00"/>
<dbReference type="PANTHER" id="PTHR28208">
    <property type="entry name" value="PHOSPHATIDATE PHOSPHATASE APP1"/>
    <property type="match status" value="1"/>
</dbReference>
<dbReference type="EMBL" id="BQKE01000001">
    <property type="protein sequence ID" value="GJM59477.1"/>
    <property type="molecule type" value="Genomic_DNA"/>
</dbReference>
<gene>
    <name evidence="2" type="ORF">PEDI_00290</name>
</gene>
<sequence>MKYARVIPYFGYGSSTRGRVMGHIIRKYKIKDPKNGWWRAPKNMQDMMKRFRLKGVGRYTVAISIYGKRYTTISEEDGFFELEMQLDHLPEGWHEYEVYVPDLKLFGQGELFITQSKMAVISDIDDTFLISHALKKWKKLPLLLFKNALNRKPFLGRSKWYNRLAKEGTQPLFYISSSEWNLFDFLRKFVEHHQFPKGVFLLNRLKSRWGDLIQKQGEHHQLKKFYILQLLADFPEMKFMLIGDSGQQDMQIYQDIASHSPHRISAILIHQLPKTSQEKVRQFSARINALDISFHLFQSSKEAESYLQNNLPSLIMNDAELP</sequence>
<comment type="caution">
    <text evidence="2">The sequence shown here is derived from an EMBL/GenBank/DDBJ whole genome shotgun (WGS) entry which is preliminary data.</text>
</comment>
<accession>A0AAN4VV00</accession>
<keyword evidence="3" id="KW-1185">Reference proteome</keyword>
<dbReference type="InterPro" id="IPR052935">
    <property type="entry name" value="Mg2+_PAP"/>
</dbReference>
<feature type="domain" description="Phosphatidate phosphatase APP1 catalytic" evidence="1">
    <location>
        <begin position="119"/>
        <end position="270"/>
    </location>
</feature>